<protein>
    <recommendedName>
        <fullName evidence="4">Cyclin N-terminal domain-containing protein</fullName>
    </recommendedName>
</protein>
<dbReference type="Proteomes" id="UP000541558">
    <property type="component" value="Unassembled WGS sequence"/>
</dbReference>
<evidence type="ECO:0000313" key="2">
    <source>
        <dbReference type="EMBL" id="KAF5331651.1"/>
    </source>
</evidence>
<dbReference type="EMBL" id="JAACJK010000113">
    <property type="protein sequence ID" value="KAF5331651.1"/>
    <property type="molecule type" value="Genomic_DNA"/>
</dbReference>
<feature type="region of interest" description="Disordered" evidence="1">
    <location>
        <begin position="175"/>
        <end position="202"/>
    </location>
</feature>
<dbReference type="GO" id="GO:0000307">
    <property type="term" value="C:cyclin-dependent protein kinase holoenzyme complex"/>
    <property type="evidence" value="ECO:0007669"/>
    <property type="project" value="TreeGrafter"/>
</dbReference>
<keyword evidence="3" id="KW-1185">Reference proteome</keyword>
<feature type="compositionally biased region" description="Low complexity" evidence="1">
    <location>
        <begin position="178"/>
        <end position="194"/>
    </location>
</feature>
<feature type="compositionally biased region" description="Polar residues" evidence="1">
    <location>
        <begin position="547"/>
        <end position="557"/>
    </location>
</feature>
<dbReference type="AlphaFoldDB" id="A0A8H5BZ11"/>
<dbReference type="CDD" id="cd20557">
    <property type="entry name" value="CYCLIN_ScPCL1-like"/>
    <property type="match status" value="1"/>
</dbReference>
<dbReference type="PANTHER" id="PTHR15615:SF108">
    <property type="entry name" value="PROTEIN CNPPD1"/>
    <property type="match status" value="1"/>
</dbReference>
<dbReference type="GO" id="GO:0005634">
    <property type="term" value="C:nucleus"/>
    <property type="evidence" value="ECO:0007669"/>
    <property type="project" value="TreeGrafter"/>
</dbReference>
<sequence length="740" mass="82432">MPVPVPRVVKTIAHPVIKNTRGTDQTPQFSGIPDGNPPSLPTREEWLNSLPHWRRSKPRRIWEDDARLPEQGGNQDFFQGLAVAGNAMAIKGPRAQACLPPLAEIQRPSQVSVIGDKSSMMRHPYSAVGGHWEQDGTAMCDADDALMVIEDEYDAAEVSPNLSFSDLASYESRTYARGPYSPDDSPGTDSGPDTESSPLEPITPFADFIDRAVAAEQPYVSEGNNRHFVIEPSVDYGNCKEEKVPVFPTLAEPAKEVAPAPPPDVVTPSATAGYKKLAEPVSEWLATYVWKVCTTGLSLPALFRYPSGRVVQYTSTPPAYLAPSIHSLLLSTLLQPSAIFLSLWYIVRLPIFFNAAELGPGYEKDSRFRQALLGDTHSYERDNLELNAPFRVFVLGCMLANKWLDDHTFSNKTWHTISNIPIQVLNRLEMLALDVFAYNLTISPRDWNQWMVHLKSYHLSLASPHLQPISRPSSNPHSIIRKAIDEILQAPTTGDPGSPIPQPVFLGIEERKQEKIEAQAAAFEVQNIDLDEDGPLREEYLPRRRSNASNTNNLRISRSSDSENLHCGSTAIAKPLPPPAKWSPEADEPILRDRNRSSGQYVAVQPTNPYPYSMAYRAPEVVYSQSWDASSFAGPFKAYPAYSYGQPPATMNAAQYYPPPSMATMTHSRSQSLFYDSEHPASRNHLRSFSQQARFDYKARDVRVSSRDYLPAYETEPRWTDNNPYIYGGPYAAPLAGPAW</sequence>
<dbReference type="Gene3D" id="1.10.472.10">
    <property type="entry name" value="Cyclin-like"/>
    <property type="match status" value="1"/>
</dbReference>
<dbReference type="GO" id="GO:0016538">
    <property type="term" value="F:cyclin-dependent protein serine/threonine kinase regulator activity"/>
    <property type="evidence" value="ECO:0007669"/>
    <property type="project" value="TreeGrafter"/>
</dbReference>
<proteinExistence type="predicted"/>
<gene>
    <name evidence="2" type="ORF">D9611_007654</name>
</gene>
<dbReference type="OrthoDB" id="286814at2759"/>
<comment type="caution">
    <text evidence="2">The sequence shown here is derived from an EMBL/GenBank/DDBJ whole genome shotgun (WGS) entry which is preliminary data.</text>
</comment>
<reference evidence="2 3" key="1">
    <citation type="journal article" date="2020" name="ISME J.">
        <title>Uncovering the hidden diversity of litter-decomposition mechanisms in mushroom-forming fungi.</title>
        <authorList>
            <person name="Floudas D."/>
            <person name="Bentzer J."/>
            <person name="Ahren D."/>
            <person name="Johansson T."/>
            <person name="Persson P."/>
            <person name="Tunlid A."/>
        </authorList>
    </citation>
    <scope>NUCLEOTIDE SEQUENCE [LARGE SCALE GENOMIC DNA]</scope>
    <source>
        <strain evidence="2 3">CBS 175.51</strain>
    </source>
</reference>
<organism evidence="2 3">
    <name type="scientific">Ephemerocybe angulata</name>
    <dbReference type="NCBI Taxonomy" id="980116"/>
    <lineage>
        <taxon>Eukaryota</taxon>
        <taxon>Fungi</taxon>
        <taxon>Dikarya</taxon>
        <taxon>Basidiomycota</taxon>
        <taxon>Agaricomycotina</taxon>
        <taxon>Agaricomycetes</taxon>
        <taxon>Agaricomycetidae</taxon>
        <taxon>Agaricales</taxon>
        <taxon>Agaricineae</taxon>
        <taxon>Psathyrellaceae</taxon>
        <taxon>Ephemerocybe</taxon>
    </lineage>
</organism>
<dbReference type="GO" id="GO:0019901">
    <property type="term" value="F:protein kinase binding"/>
    <property type="evidence" value="ECO:0007669"/>
    <property type="project" value="InterPro"/>
</dbReference>
<feature type="region of interest" description="Disordered" evidence="1">
    <location>
        <begin position="540"/>
        <end position="586"/>
    </location>
</feature>
<name>A0A8H5BZ11_9AGAR</name>
<evidence type="ECO:0000256" key="1">
    <source>
        <dbReference type="SAM" id="MobiDB-lite"/>
    </source>
</evidence>
<dbReference type="InterPro" id="IPR013922">
    <property type="entry name" value="Cyclin_PHO80-like"/>
</dbReference>
<evidence type="ECO:0000313" key="3">
    <source>
        <dbReference type="Proteomes" id="UP000541558"/>
    </source>
</evidence>
<evidence type="ECO:0008006" key="4">
    <source>
        <dbReference type="Google" id="ProtNLM"/>
    </source>
</evidence>
<dbReference type="PANTHER" id="PTHR15615">
    <property type="match status" value="1"/>
</dbReference>
<accession>A0A8H5BZ11</accession>